<evidence type="ECO:0000313" key="1">
    <source>
        <dbReference type="EMBL" id="RSU05427.1"/>
    </source>
</evidence>
<reference evidence="1 2" key="1">
    <citation type="submission" date="2017-05" db="EMBL/GenBank/DDBJ databases">
        <title>Vagococcus spp. assemblies.</title>
        <authorList>
            <person name="Gulvik C.A."/>
        </authorList>
    </citation>
    <scope>NUCLEOTIDE SEQUENCE [LARGE SCALE GENOMIC DNA]</scope>
    <source>
        <strain evidence="1 2">NCFB 2497</strain>
    </source>
</reference>
<dbReference type="Pfam" id="PF04404">
    <property type="entry name" value="ERF"/>
    <property type="match status" value="1"/>
</dbReference>
<dbReference type="GeneID" id="63145698"/>
<evidence type="ECO:0000313" key="2">
    <source>
        <dbReference type="Proteomes" id="UP000288197"/>
    </source>
</evidence>
<dbReference type="EMBL" id="NGJX01000001">
    <property type="protein sequence ID" value="RSU05427.1"/>
    <property type="molecule type" value="Genomic_DNA"/>
</dbReference>
<gene>
    <name evidence="1" type="ORF">CBF32_00060</name>
</gene>
<dbReference type="RefSeq" id="WP_114288943.1">
    <property type="nucleotide sequence ID" value="NZ_NGJX01000001.1"/>
</dbReference>
<keyword evidence="2" id="KW-1185">Reference proteome</keyword>
<organism evidence="1 2">
    <name type="scientific">Vagococcus fluvialis</name>
    <dbReference type="NCBI Taxonomy" id="2738"/>
    <lineage>
        <taxon>Bacteria</taxon>
        <taxon>Bacillati</taxon>
        <taxon>Bacillota</taxon>
        <taxon>Bacilli</taxon>
        <taxon>Lactobacillales</taxon>
        <taxon>Enterococcaceae</taxon>
        <taxon>Vagococcus</taxon>
    </lineage>
</organism>
<name>A0A369B6K1_9ENTE</name>
<dbReference type="OrthoDB" id="2280782at2"/>
<dbReference type="Proteomes" id="UP000288197">
    <property type="component" value="Unassembled WGS sequence"/>
</dbReference>
<accession>A0A369B6K1</accession>
<dbReference type="InterPro" id="IPR007499">
    <property type="entry name" value="ERF_bacteria_virus"/>
</dbReference>
<sequence length="225" mass="25755">MAEEIKEKVNLITKLAEITESVKRIPKNGYNAFHKYHYMTESDIKEVVREEMSKRNIVIIGDEISNERTEVKTNKGNIENQIKITKEMSVYDGDSGEKITFKATGVGQDSGDKAQYKAETGLIKYVLNNLFLIPSGDDPEKEGKQLQPPKKINSTQLSIVKGKVEEFAQVQGQESHQVYLQLASYLKINNNFEHLTEDEFGVLMNYFNSKLNNKNNTEEKRAWDK</sequence>
<dbReference type="AlphaFoldDB" id="A0A369B6K1"/>
<comment type="caution">
    <text evidence="1">The sequence shown here is derived from an EMBL/GenBank/DDBJ whole genome shotgun (WGS) entry which is preliminary data.</text>
</comment>
<proteinExistence type="predicted"/>
<protein>
    <submittedName>
        <fullName evidence="1">Uncharacterized protein</fullName>
    </submittedName>
</protein>